<dbReference type="EMBL" id="UYYB01025202">
    <property type="protein sequence ID" value="VDM72398.1"/>
    <property type="molecule type" value="Genomic_DNA"/>
</dbReference>
<proteinExistence type="predicted"/>
<dbReference type="AlphaFoldDB" id="A0A3P7KZ52"/>
<name>A0A3P7KZ52_STRVU</name>
<protein>
    <recommendedName>
        <fullName evidence="1">Arrestin C-terminal-like domain-containing protein</fullName>
    </recommendedName>
</protein>
<evidence type="ECO:0000313" key="3">
    <source>
        <dbReference type="Proteomes" id="UP000270094"/>
    </source>
</evidence>
<dbReference type="OrthoDB" id="5805898at2759"/>
<dbReference type="InterPro" id="IPR014756">
    <property type="entry name" value="Ig_E-set"/>
</dbReference>
<feature type="non-terminal residue" evidence="2">
    <location>
        <position position="133"/>
    </location>
</feature>
<evidence type="ECO:0000259" key="1">
    <source>
        <dbReference type="Pfam" id="PF02752"/>
    </source>
</evidence>
<dbReference type="Pfam" id="PF02752">
    <property type="entry name" value="Arrestin_C"/>
    <property type="match status" value="1"/>
</dbReference>
<dbReference type="Gene3D" id="2.60.40.640">
    <property type="match status" value="1"/>
</dbReference>
<feature type="domain" description="Arrestin C-terminal-like" evidence="1">
    <location>
        <begin position="72"/>
        <end position="128"/>
    </location>
</feature>
<dbReference type="SUPFAM" id="SSF81296">
    <property type="entry name" value="E set domains"/>
    <property type="match status" value="1"/>
</dbReference>
<evidence type="ECO:0000313" key="2">
    <source>
        <dbReference type="EMBL" id="VDM72398.1"/>
    </source>
</evidence>
<dbReference type="InterPro" id="IPR011022">
    <property type="entry name" value="Arrestin_C-like"/>
</dbReference>
<keyword evidence="3" id="KW-1185">Reference proteome</keyword>
<gene>
    <name evidence="2" type="ORF">SVUK_LOCUS7396</name>
</gene>
<sequence length="133" mass="14907">MVSDLNPRPEKCTCGSITYVITAEVERPWKVNKTSSITLSVCPVSDLNLIPEAIRPASACKFRKTGCMFLRHGKICVQMKLARSGYIPGDTVEAMIEVNNDTKQPVVKLDLRLRRVDNYTAYRNGKTSTNNEK</sequence>
<organism evidence="2 3">
    <name type="scientific">Strongylus vulgaris</name>
    <name type="common">Blood worm</name>
    <dbReference type="NCBI Taxonomy" id="40348"/>
    <lineage>
        <taxon>Eukaryota</taxon>
        <taxon>Metazoa</taxon>
        <taxon>Ecdysozoa</taxon>
        <taxon>Nematoda</taxon>
        <taxon>Chromadorea</taxon>
        <taxon>Rhabditida</taxon>
        <taxon>Rhabditina</taxon>
        <taxon>Rhabditomorpha</taxon>
        <taxon>Strongyloidea</taxon>
        <taxon>Strongylidae</taxon>
        <taxon>Strongylus</taxon>
    </lineage>
</organism>
<reference evidence="2 3" key="1">
    <citation type="submission" date="2018-11" db="EMBL/GenBank/DDBJ databases">
        <authorList>
            <consortium name="Pathogen Informatics"/>
        </authorList>
    </citation>
    <scope>NUCLEOTIDE SEQUENCE [LARGE SCALE GENOMIC DNA]</scope>
</reference>
<dbReference type="InterPro" id="IPR014752">
    <property type="entry name" value="Arrestin-like_C"/>
</dbReference>
<dbReference type="Proteomes" id="UP000270094">
    <property type="component" value="Unassembled WGS sequence"/>
</dbReference>
<accession>A0A3P7KZ52</accession>